<reference evidence="6" key="1">
    <citation type="submission" date="2017-02" db="EMBL/GenBank/DDBJ databases">
        <authorList>
            <person name="Varghese N."/>
            <person name="Submissions S."/>
        </authorList>
    </citation>
    <scope>NUCLEOTIDE SEQUENCE [LARGE SCALE GENOMIC DNA]</scope>
    <source>
        <strain evidence="6">SM117</strain>
    </source>
</reference>
<dbReference type="Proteomes" id="UP000190989">
    <property type="component" value="Unassembled WGS sequence"/>
</dbReference>
<dbReference type="STRING" id="428990.SAMN06295987_101405"/>
<dbReference type="InterPro" id="IPR016136">
    <property type="entry name" value="DNA_helicase_N/primase_C"/>
</dbReference>
<dbReference type="EMBL" id="FVZE01000001">
    <property type="protein sequence ID" value="SLJ86894.1"/>
    <property type="molecule type" value="Genomic_DNA"/>
</dbReference>
<dbReference type="Pfam" id="PF00772">
    <property type="entry name" value="DnaB"/>
    <property type="match status" value="1"/>
</dbReference>
<keyword evidence="3" id="KW-0238">DNA-binding</keyword>
<dbReference type="GO" id="GO:1990077">
    <property type="term" value="C:primosome complex"/>
    <property type="evidence" value="ECO:0007669"/>
    <property type="project" value="UniProtKB-KW"/>
</dbReference>
<keyword evidence="6" id="KW-1185">Reference proteome</keyword>
<dbReference type="GO" id="GO:0005524">
    <property type="term" value="F:ATP binding"/>
    <property type="evidence" value="ECO:0007669"/>
    <property type="project" value="InterPro"/>
</dbReference>
<dbReference type="SUPFAM" id="SSF48024">
    <property type="entry name" value="N-terminal domain of DnaB helicase"/>
    <property type="match status" value="1"/>
</dbReference>
<dbReference type="InterPro" id="IPR007693">
    <property type="entry name" value="DNA_helicase_DnaB-like_N"/>
</dbReference>
<dbReference type="SUPFAM" id="SSF52540">
    <property type="entry name" value="P-loop containing nucleoside triphosphate hydrolases"/>
    <property type="match status" value="1"/>
</dbReference>
<evidence type="ECO:0000259" key="4">
    <source>
        <dbReference type="Pfam" id="PF00772"/>
    </source>
</evidence>
<organism evidence="5 6">
    <name type="scientific">Novosphingobium mathurense</name>
    <dbReference type="NCBI Taxonomy" id="428990"/>
    <lineage>
        <taxon>Bacteria</taxon>
        <taxon>Pseudomonadati</taxon>
        <taxon>Pseudomonadota</taxon>
        <taxon>Alphaproteobacteria</taxon>
        <taxon>Sphingomonadales</taxon>
        <taxon>Sphingomonadaceae</taxon>
        <taxon>Novosphingobium</taxon>
    </lineage>
</organism>
<dbReference type="InterPro" id="IPR036185">
    <property type="entry name" value="DNA_heli_DnaB-like_N_sf"/>
</dbReference>
<dbReference type="RefSeq" id="WP_079729315.1">
    <property type="nucleotide sequence ID" value="NZ_FVZE01000001.1"/>
</dbReference>
<evidence type="ECO:0000256" key="2">
    <source>
        <dbReference type="ARBA" id="ARBA00022705"/>
    </source>
</evidence>
<evidence type="ECO:0000313" key="6">
    <source>
        <dbReference type="Proteomes" id="UP000190989"/>
    </source>
</evidence>
<evidence type="ECO:0000256" key="1">
    <source>
        <dbReference type="ARBA" id="ARBA00022515"/>
    </source>
</evidence>
<dbReference type="Gene3D" id="3.40.50.300">
    <property type="entry name" value="P-loop containing nucleotide triphosphate hydrolases"/>
    <property type="match status" value="1"/>
</dbReference>
<keyword evidence="2" id="KW-0235">DNA replication</keyword>
<dbReference type="GO" id="GO:0003677">
    <property type="term" value="F:DNA binding"/>
    <property type="evidence" value="ECO:0007669"/>
    <property type="project" value="UniProtKB-KW"/>
</dbReference>
<sequence length="530" mass="57866">MSTAPASLSDDHDLAEMAVLGAALFDNAWLEDLPTQLKATHFAVPVHARIWEQIQGITSSGQVPNVLSVYRTLKGDPDLTALGGVSYLNNLQKSDLAMVSPIESAAEVVRAAEVRWAREALHLALLEMERPDADPAAVLRQFSDSIEETTPAQKIEATPYLWRDPASIPPRPWVLGRWLLRGTTACVIAPGGVGKTTFLAASTVSMATGRPLLGKDVWGGRKRVWIWNLEDDLEELSRAIQAAALHYELTDLDLDGWLFVDSALDGRTLCTATMEDGGFRLLQPVYDKITAELKRRAIDVLVIDPFVSSHDVEENDNGRIDKVAKAWARVAKDASCVVILVHHASKNGSGEVTAMSSRGASSLVNAARSTLVLNRMDEAEAQRLGIAADERRRFIRVQDDKANRAPAEAADWFQLVGVELGNAADGMPSDSIAVVEPWKLPDPFDDVSVSDLREVQSRLGQSQWRESIQATAWVGNLVGEVLGVDVTDRAGKAKVKAIIKQWIRNGALRIEEAPDANRELRKFVVAGDLT</sequence>
<evidence type="ECO:0000256" key="3">
    <source>
        <dbReference type="ARBA" id="ARBA00023125"/>
    </source>
</evidence>
<gene>
    <name evidence="5" type="ORF">SAMN06295987_101405</name>
</gene>
<dbReference type="InterPro" id="IPR027417">
    <property type="entry name" value="P-loop_NTPase"/>
</dbReference>
<evidence type="ECO:0000313" key="5">
    <source>
        <dbReference type="EMBL" id="SLJ86894.1"/>
    </source>
</evidence>
<dbReference type="GO" id="GO:0006269">
    <property type="term" value="P:DNA replication, synthesis of primer"/>
    <property type="evidence" value="ECO:0007669"/>
    <property type="project" value="UniProtKB-KW"/>
</dbReference>
<protein>
    <recommendedName>
        <fullName evidence="4">DNA helicase DnaB-like N-terminal domain-containing protein</fullName>
    </recommendedName>
</protein>
<keyword evidence="1" id="KW-0639">Primosome</keyword>
<feature type="domain" description="DNA helicase DnaB-like N-terminal" evidence="4">
    <location>
        <begin position="15"/>
        <end position="110"/>
    </location>
</feature>
<dbReference type="GO" id="GO:0003678">
    <property type="term" value="F:DNA helicase activity"/>
    <property type="evidence" value="ECO:0007669"/>
    <property type="project" value="InterPro"/>
</dbReference>
<dbReference type="Pfam" id="PF13481">
    <property type="entry name" value="AAA_25"/>
    <property type="match status" value="1"/>
</dbReference>
<dbReference type="Gene3D" id="1.10.860.10">
    <property type="entry name" value="DNAb Helicase, Chain A"/>
    <property type="match status" value="1"/>
</dbReference>
<proteinExistence type="predicted"/>
<name>A0A1U6GTT3_9SPHN</name>
<accession>A0A1U6GTT3</accession>
<dbReference type="AlphaFoldDB" id="A0A1U6GTT3"/>